<keyword evidence="7" id="KW-0449">Lipoprotein</keyword>
<gene>
    <name evidence="10" type="ORF">N7Z68_08275</name>
</gene>
<evidence type="ECO:0000256" key="6">
    <source>
        <dbReference type="ARBA" id="ARBA00023139"/>
    </source>
</evidence>
<evidence type="ECO:0000259" key="9">
    <source>
        <dbReference type="Pfam" id="PF25198"/>
    </source>
</evidence>
<evidence type="ECO:0000256" key="5">
    <source>
        <dbReference type="ARBA" id="ARBA00023136"/>
    </source>
</evidence>
<dbReference type="Pfam" id="PF25198">
    <property type="entry name" value="Spore_GerAC_N"/>
    <property type="match status" value="1"/>
</dbReference>
<evidence type="ECO:0000256" key="2">
    <source>
        <dbReference type="ARBA" id="ARBA00007886"/>
    </source>
</evidence>
<evidence type="ECO:0000256" key="7">
    <source>
        <dbReference type="ARBA" id="ARBA00023288"/>
    </source>
</evidence>
<organism evidence="10 11">
    <name type="scientific">Alkalihalobacterium chitinilyticum</name>
    <dbReference type="NCBI Taxonomy" id="2980103"/>
    <lineage>
        <taxon>Bacteria</taxon>
        <taxon>Bacillati</taxon>
        <taxon>Bacillota</taxon>
        <taxon>Bacilli</taxon>
        <taxon>Bacillales</taxon>
        <taxon>Bacillaceae</taxon>
        <taxon>Alkalihalobacterium</taxon>
    </lineage>
</organism>
<dbReference type="Pfam" id="PF05504">
    <property type="entry name" value="Spore_GerAC"/>
    <property type="match status" value="1"/>
</dbReference>
<dbReference type="Gene3D" id="3.30.300.210">
    <property type="entry name" value="Nutrient germinant receptor protein C, domain 3"/>
    <property type="match status" value="1"/>
</dbReference>
<accession>A0ABT5VD47</accession>
<evidence type="ECO:0000259" key="8">
    <source>
        <dbReference type="Pfam" id="PF05504"/>
    </source>
</evidence>
<reference evidence="10" key="1">
    <citation type="submission" date="2024-05" db="EMBL/GenBank/DDBJ databases">
        <title>Alkalihalobacillus sp. strain MEB203 novel alkaliphilic bacterium from Lonar Lake, India.</title>
        <authorList>
            <person name="Joshi A."/>
            <person name="Thite S."/>
            <person name="Mengade P."/>
        </authorList>
    </citation>
    <scope>NUCLEOTIDE SEQUENCE</scope>
    <source>
        <strain evidence="10">MEB 203</strain>
    </source>
</reference>
<feature type="domain" description="Spore germination protein N-terminal" evidence="9">
    <location>
        <begin position="24"/>
        <end position="220"/>
    </location>
</feature>
<keyword evidence="6" id="KW-0564">Palmitate</keyword>
<dbReference type="InterPro" id="IPR057336">
    <property type="entry name" value="GerAC_N"/>
</dbReference>
<dbReference type="PANTHER" id="PTHR35789:SF1">
    <property type="entry name" value="SPORE GERMINATION PROTEIN B3"/>
    <property type="match status" value="1"/>
</dbReference>
<evidence type="ECO:0000313" key="10">
    <source>
        <dbReference type="EMBL" id="MDE5413381.1"/>
    </source>
</evidence>
<dbReference type="NCBIfam" id="TIGR02887">
    <property type="entry name" value="spore_ger_x_C"/>
    <property type="match status" value="1"/>
</dbReference>
<keyword evidence="11" id="KW-1185">Reference proteome</keyword>
<evidence type="ECO:0000313" key="11">
    <source>
        <dbReference type="Proteomes" id="UP001148125"/>
    </source>
</evidence>
<name>A0ABT5VD47_9BACI</name>
<dbReference type="InterPro" id="IPR046953">
    <property type="entry name" value="Spore_GerAC-like_C"/>
</dbReference>
<proteinExistence type="inferred from homology"/>
<evidence type="ECO:0000256" key="1">
    <source>
        <dbReference type="ARBA" id="ARBA00004635"/>
    </source>
</evidence>
<dbReference type="EMBL" id="JAOTPO010000004">
    <property type="protein sequence ID" value="MDE5413381.1"/>
    <property type="molecule type" value="Genomic_DNA"/>
</dbReference>
<dbReference type="InterPro" id="IPR038501">
    <property type="entry name" value="Spore_GerAC_C_sf"/>
</dbReference>
<evidence type="ECO:0000256" key="3">
    <source>
        <dbReference type="ARBA" id="ARBA00022544"/>
    </source>
</evidence>
<comment type="similarity">
    <text evidence="2">Belongs to the GerABKC lipoprotein family.</text>
</comment>
<keyword evidence="3" id="KW-0309">Germination</keyword>
<feature type="domain" description="Spore germination GerAC-like C-terminal" evidence="8">
    <location>
        <begin position="229"/>
        <end position="399"/>
    </location>
</feature>
<sequence length="407" mass="46939">MKKFIYFTFLTLLVTCLIGCWDLTEIEEIGFVVGIGLDPTENEERKLRMYERERGHRISPKAEHPQLFDATFNVSVPSKIEAQEGGRTGRAFFNITTTDLTNFNSIRQVSARRSRRLNFEHLKVLIINESLVKSGPMLKHLVDLYIRDHEMRRKSYVYITSANTKDILNVKLPLEELITTSIVDITDNYEANLAMPSPTTMGDIATHITGEKSFIIPQIKPVGNDLRITGAAVFLGTESTMRGWLTEEEVKGYNWVIGDAESVIIEAEYEEGQGEFFVYEVITMASTIDYRRENNRNIFDIKVKAEGSFAESWLHDVDISNEQTIRELEELIEKAIVRQVKNSIEKVQNDFQADIFGFHNKVRQQQYPYWKTIKEHWEGEGGEFQHAEVNVSAAVKIRHYMLNERLD</sequence>
<keyword evidence="5" id="KW-0472">Membrane</keyword>
<comment type="subcellular location">
    <subcellularLocation>
        <location evidence="1">Membrane</location>
        <topology evidence="1">Lipid-anchor</topology>
    </subcellularLocation>
</comment>
<evidence type="ECO:0000256" key="4">
    <source>
        <dbReference type="ARBA" id="ARBA00022729"/>
    </source>
</evidence>
<dbReference type="Proteomes" id="UP001148125">
    <property type="component" value="Unassembled WGS sequence"/>
</dbReference>
<dbReference type="PANTHER" id="PTHR35789">
    <property type="entry name" value="SPORE GERMINATION PROTEIN B3"/>
    <property type="match status" value="1"/>
</dbReference>
<protein>
    <submittedName>
        <fullName evidence="10">Ger(X)C family spore germination protein</fullName>
    </submittedName>
</protein>
<keyword evidence="4" id="KW-0732">Signal</keyword>
<dbReference type="InterPro" id="IPR008844">
    <property type="entry name" value="Spore_GerAC-like"/>
</dbReference>
<comment type="caution">
    <text evidence="10">The sequence shown here is derived from an EMBL/GenBank/DDBJ whole genome shotgun (WGS) entry which is preliminary data.</text>
</comment>
<dbReference type="RefSeq" id="WP_275117998.1">
    <property type="nucleotide sequence ID" value="NZ_JAOTPO010000004.1"/>
</dbReference>